<name>A0A132PJU2_9MYCO</name>
<gene>
    <name evidence="2" type="ORF">AFM11_19085</name>
</gene>
<feature type="compositionally biased region" description="Basic and acidic residues" evidence="1">
    <location>
        <begin position="92"/>
        <end position="101"/>
    </location>
</feature>
<feature type="compositionally biased region" description="Basic residues" evidence="1">
    <location>
        <begin position="76"/>
        <end position="91"/>
    </location>
</feature>
<feature type="region of interest" description="Disordered" evidence="1">
    <location>
        <begin position="28"/>
        <end position="101"/>
    </location>
</feature>
<accession>A0A132PJU2</accession>
<comment type="caution">
    <text evidence="2">The sequence shown here is derived from an EMBL/GenBank/DDBJ whole genome shotgun (WGS) entry which is preliminary data.</text>
</comment>
<evidence type="ECO:0000313" key="3">
    <source>
        <dbReference type="Proteomes" id="UP000070612"/>
    </source>
</evidence>
<proteinExistence type="predicted"/>
<evidence type="ECO:0000313" key="2">
    <source>
        <dbReference type="EMBL" id="KWX22608.1"/>
    </source>
</evidence>
<dbReference type="AlphaFoldDB" id="A0A132PJU2"/>
<feature type="compositionally biased region" description="Pro residues" evidence="1">
    <location>
        <begin position="58"/>
        <end position="74"/>
    </location>
</feature>
<reference evidence="2 3" key="1">
    <citation type="submission" date="2015-07" db="EMBL/GenBank/DDBJ databases">
        <title>A draft genome sequence of Mycobacterium wolinskyi.</title>
        <authorList>
            <person name="de Man T.J."/>
            <person name="Perry K.A."/>
            <person name="Coulliette A.D."/>
            <person name="Jensen B."/>
            <person name="Toney N.C."/>
            <person name="Limbago B.M."/>
            <person name="Noble-Wang J."/>
        </authorList>
    </citation>
    <scope>NUCLEOTIDE SEQUENCE [LARGE SCALE GENOMIC DNA]</scope>
    <source>
        <strain evidence="2 3">CDC_01</strain>
    </source>
</reference>
<evidence type="ECO:0000256" key="1">
    <source>
        <dbReference type="SAM" id="MobiDB-lite"/>
    </source>
</evidence>
<keyword evidence="3" id="KW-1185">Reference proteome</keyword>
<organism evidence="2 3">
    <name type="scientific">Mycolicibacterium wolinskyi</name>
    <dbReference type="NCBI Taxonomy" id="59750"/>
    <lineage>
        <taxon>Bacteria</taxon>
        <taxon>Bacillati</taxon>
        <taxon>Actinomycetota</taxon>
        <taxon>Actinomycetes</taxon>
        <taxon>Mycobacteriales</taxon>
        <taxon>Mycobacteriaceae</taxon>
        <taxon>Mycolicibacterium</taxon>
    </lineage>
</organism>
<protein>
    <submittedName>
        <fullName evidence="2">Uncharacterized protein</fullName>
    </submittedName>
</protein>
<dbReference type="Proteomes" id="UP000070612">
    <property type="component" value="Unassembled WGS sequence"/>
</dbReference>
<dbReference type="EMBL" id="LGTW01000012">
    <property type="protein sequence ID" value="KWX22608.1"/>
    <property type="molecule type" value="Genomic_DNA"/>
</dbReference>
<sequence length="101" mass="10836">MAISAFTAILSPASAIDTKVNLLAVSARPLGACRSPRGSPSRPAGRSARPLPGSSSDPGPPTRGQPIAQCPPPRAARSRYHQRRLCRRRQRPQPERSPGHR</sequence>